<sequence length="99" mass="11270">MAIGEDSPDHIVHINKSAVNVLTMFHLNGWSHSTLTMSRIICSHIKVGMYNGNHFLDYLHGLLDVMNPYPAPHSVLVMDNCRIHHIDGVEELCQEQYVF</sequence>
<evidence type="ECO:0000313" key="1">
    <source>
        <dbReference type="EMBL" id="KIN98968.1"/>
    </source>
</evidence>
<keyword evidence="2" id="KW-1185">Reference proteome</keyword>
<name>A0A0C3NUS9_PISTI</name>
<organism evidence="1 2">
    <name type="scientific">Pisolithus tinctorius Marx 270</name>
    <dbReference type="NCBI Taxonomy" id="870435"/>
    <lineage>
        <taxon>Eukaryota</taxon>
        <taxon>Fungi</taxon>
        <taxon>Dikarya</taxon>
        <taxon>Basidiomycota</taxon>
        <taxon>Agaricomycotina</taxon>
        <taxon>Agaricomycetes</taxon>
        <taxon>Agaricomycetidae</taxon>
        <taxon>Boletales</taxon>
        <taxon>Sclerodermatineae</taxon>
        <taxon>Pisolithaceae</taxon>
        <taxon>Pisolithus</taxon>
    </lineage>
</organism>
<gene>
    <name evidence="1" type="ORF">M404DRAFT_156498</name>
</gene>
<dbReference type="STRING" id="870435.A0A0C3NUS9"/>
<dbReference type="HOGENOM" id="CLU_2016195_0_0_1"/>
<dbReference type="Proteomes" id="UP000054217">
    <property type="component" value="Unassembled WGS sequence"/>
</dbReference>
<reference evidence="1 2" key="1">
    <citation type="submission" date="2014-04" db="EMBL/GenBank/DDBJ databases">
        <authorList>
            <consortium name="DOE Joint Genome Institute"/>
            <person name="Kuo A."/>
            <person name="Kohler A."/>
            <person name="Costa M.D."/>
            <person name="Nagy L.G."/>
            <person name="Floudas D."/>
            <person name="Copeland A."/>
            <person name="Barry K.W."/>
            <person name="Cichocki N."/>
            <person name="Veneault-Fourrey C."/>
            <person name="LaButti K."/>
            <person name="Lindquist E.A."/>
            <person name="Lipzen A."/>
            <person name="Lundell T."/>
            <person name="Morin E."/>
            <person name="Murat C."/>
            <person name="Sun H."/>
            <person name="Tunlid A."/>
            <person name="Henrissat B."/>
            <person name="Grigoriev I.V."/>
            <person name="Hibbett D.S."/>
            <person name="Martin F."/>
            <person name="Nordberg H.P."/>
            <person name="Cantor M.N."/>
            <person name="Hua S.X."/>
        </authorList>
    </citation>
    <scope>NUCLEOTIDE SEQUENCE [LARGE SCALE GENOMIC DNA]</scope>
    <source>
        <strain evidence="1 2">Marx 270</strain>
    </source>
</reference>
<feature type="non-terminal residue" evidence="1">
    <location>
        <position position="99"/>
    </location>
</feature>
<dbReference type="AlphaFoldDB" id="A0A0C3NUS9"/>
<accession>A0A0C3NUS9</accession>
<dbReference type="InParanoid" id="A0A0C3NUS9"/>
<evidence type="ECO:0008006" key="3">
    <source>
        <dbReference type="Google" id="ProtNLM"/>
    </source>
</evidence>
<proteinExistence type="predicted"/>
<dbReference type="OrthoDB" id="2142724at2759"/>
<evidence type="ECO:0000313" key="2">
    <source>
        <dbReference type="Proteomes" id="UP000054217"/>
    </source>
</evidence>
<dbReference type="EMBL" id="KN832010">
    <property type="protein sequence ID" value="KIN98968.1"/>
    <property type="molecule type" value="Genomic_DNA"/>
</dbReference>
<protein>
    <recommendedName>
        <fullName evidence="3">Tc1-like transposase DDE domain-containing protein</fullName>
    </recommendedName>
</protein>
<reference evidence="2" key="2">
    <citation type="submission" date="2015-01" db="EMBL/GenBank/DDBJ databases">
        <title>Evolutionary Origins and Diversification of the Mycorrhizal Mutualists.</title>
        <authorList>
            <consortium name="DOE Joint Genome Institute"/>
            <consortium name="Mycorrhizal Genomics Consortium"/>
            <person name="Kohler A."/>
            <person name="Kuo A."/>
            <person name="Nagy L.G."/>
            <person name="Floudas D."/>
            <person name="Copeland A."/>
            <person name="Barry K.W."/>
            <person name="Cichocki N."/>
            <person name="Veneault-Fourrey C."/>
            <person name="LaButti K."/>
            <person name="Lindquist E.A."/>
            <person name="Lipzen A."/>
            <person name="Lundell T."/>
            <person name="Morin E."/>
            <person name="Murat C."/>
            <person name="Riley R."/>
            <person name="Ohm R."/>
            <person name="Sun H."/>
            <person name="Tunlid A."/>
            <person name="Henrissat B."/>
            <person name="Grigoriev I.V."/>
            <person name="Hibbett D.S."/>
            <person name="Martin F."/>
        </authorList>
    </citation>
    <scope>NUCLEOTIDE SEQUENCE [LARGE SCALE GENOMIC DNA]</scope>
    <source>
        <strain evidence="2">Marx 270</strain>
    </source>
</reference>